<evidence type="ECO:0000256" key="1">
    <source>
        <dbReference type="ARBA" id="ARBA00004236"/>
    </source>
</evidence>
<dbReference type="CDD" id="cd13639">
    <property type="entry name" value="PBP2_OpuAC_like"/>
    <property type="match status" value="1"/>
</dbReference>
<dbReference type="GO" id="GO:0031460">
    <property type="term" value="P:glycine betaine transport"/>
    <property type="evidence" value="ECO:0007669"/>
    <property type="project" value="TreeGrafter"/>
</dbReference>
<accession>A0A931CZ68</accession>
<dbReference type="InterPro" id="IPR007210">
    <property type="entry name" value="ABC_Gly_betaine_transp_sub-bd"/>
</dbReference>
<keyword evidence="4" id="KW-0472">Membrane</keyword>
<dbReference type="EMBL" id="JACCQK010000223">
    <property type="protein sequence ID" value="MBG0779158.1"/>
    <property type="molecule type" value="Genomic_DNA"/>
</dbReference>
<dbReference type="Gene3D" id="3.40.190.10">
    <property type="entry name" value="Periplasmic binding protein-like II"/>
    <property type="match status" value="1"/>
</dbReference>
<dbReference type="GO" id="GO:0015226">
    <property type="term" value="F:carnitine transmembrane transporter activity"/>
    <property type="evidence" value="ECO:0007669"/>
    <property type="project" value="TreeGrafter"/>
</dbReference>
<dbReference type="Pfam" id="PF04069">
    <property type="entry name" value="OpuAC"/>
    <property type="match status" value="1"/>
</dbReference>
<dbReference type="AlphaFoldDB" id="A0A931CZ68"/>
<organism evidence="6 7">
    <name type="scientific">Desulfotignum balticum</name>
    <dbReference type="NCBI Taxonomy" id="115781"/>
    <lineage>
        <taxon>Bacteria</taxon>
        <taxon>Pseudomonadati</taxon>
        <taxon>Thermodesulfobacteriota</taxon>
        <taxon>Desulfobacteria</taxon>
        <taxon>Desulfobacterales</taxon>
        <taxon>Desulfobacteraceae</taxon>
        <taxon>Desulfotignum</taxon>
    </lineage>
</organism>
<evidence type="ECO:0000256" key="2">
    <source>
        <dbReference type="ARBA" id="ARBA00022448"/>
    </source>
</evidence>
<evidence type="ECO:0000259" key="5">
    <source>
        <dbReference type="Pfam" id="PF04069"/>
    </source>
</evidence>
<dbReference type="PANTHER" id="PTHR47737:SF1">
    <property type="entry name" value="GLYCINE BETAINE_PROLINE BETAINE TRANSPORT SYSTEM PERMEASE PROTEIN PROW"/>
    <property type="match status" value="1"/>
</dbReference>
<protein>
    <submittedName>
        <fullName evidence="6">Glycine betaine ABC transporter substrate-binding protein</fullName>
    </submittedName>
</protein>
<evidence type="ECO:0000256" key="3">
    <source>
        <dbReference type="ARBA" id="ARBA00022475"/>
    </source>
</evidence>
<feature type="domain" description="ABC-type glycine betaine transport system substrate-binding" evidence="5">
    <location>
        <begin position="20"/>
        <end position="264"/>
    </location>
</feature>
<reference evidence="6" key="1">
    <citation type="submission" date="2020-07" db="EMBL/GenBank/DDBJ databases">
        <title>Severe corrosion of carbon steel in oil field produced water can be linked to methanogenic archaea containing a special type of NiFe hydrogenase.</title>
        <authorList>
            <person name="Lahme S."/>
            <person name="Mand J."/>
            <person name="Longwell J."/>
            <person name="Smith R."/>
            <person name="Enning D."/>
        </authorList>
    </citation>
    <scope>NUCLEOTIDE SEQUENCE</scope>
    <source>
        <strain evidence="6">MIC098Bin6</strain>
    </source>
</reference>
<evidence type="ECO:0000313" key="7">
    <source>
        <dbReference type="Proteomes" id="UP000706172"/>
    </source>
</evidence>
<evidence type="ECO:0000256" key="4">
    <source>
        <dbReference type="ARBA" id="ARBA00023136"/>
    </source>
</evidence>
<dbReference type="GO" id="GO:0015871">
    <property type="term" value="P:choline transport"/>
    <property type="evidence" value="ECO:0007669"/>
    <property type="project" value="TreeGrafter"/>
</dbReference>
<comment type="caution">
    <text evidence="6">The sequence shown here is derived from an EMBL/GenBank/DDBJ whole genome shotgun (WGS) entry which is preliminary data.</text>
</comment>
<name>A0A931CZ68_9BACT</name>
<proteinExistence type="predicted"/>
<dbReference type="Gene3D" id="3.40.190.100">
    <property type="entry name" value="Glycine betaine-binding periplasmic protein, domain 2"/>
    <property type="match status" value="1"/>
</dbReference>
<dbReference type="GO" id="GO:0005275">
    <property type="term" value="F:amine transmembrane transporter activity"/>
    <property type="evidence" value="ECO:0007669"/>
    <property type="project" value="TreeGrafter"/>
</dbReference>
<dbReference type="SUPFAM" id="SSF53850">
    <property type="entry name" value="Periplasmic binding protein-like II"/>
    <property type="match status" value="1"/>
</dbReference>
<gene>
    <name evidence="6" type="ORF">H0S81_04455</name>
</gene>
<evidence type="ECO:0000313" key="6">
    <source>
        <dbReference type="EMBL" id="MBG0779158.1"/>
    </source>
</evidence>
<dbReference type="Proteomes" id="UP000706172">
    <property type="component" value="Unassembled WGS sequence"/>
</dbReference>
<dbReference type="GO" id="GO:0043190">
    <property type="term" value="C:ATP-binding cassette (ABC) transporter complex"/>
    <property type="evidence" value="ECO:0007669"/>
    <property type="project" value="InterPro"/>
</dbReference>
<keyword evidence="3" id="KW-1003">Cell membrane</keyword>
<comment type="subcellular location">
    <subcellularLocation>
        <location evidence="1">Cell membrane</location>
    </subcellularLocation>
</comment>
<keyword evidence="2" id="KW-0813">Transport</keyword>
<dbReference type="PANTHER" id="PTHR47737">
    <property type="entry name" value="GLYCINE BETAINE/PROLINE BETAINE TRANSPORT SYSTEM PERMEASE PROTEIN PROW"/>
    <property type="match status" value="1"/>
</dbReference>
<sequence length="278" mass="31498">MACILIMASGITLAGAAEKKTIKMGILQWNDLVCPSLVTKKTMEKFHGYDIEVVEFFEWGIAFATLAKGDVDILMSQMNFVAWDYWTRYNKKLEKLSCSSHGLNQGIVVPSYVPIDSIDELNQHKDKFNQKIIGIEPGAGLMRQTREVIEGYGLDFELVDGSTAAMAASVKSALAKKEWIATIMWTPSWMTQAFDIKFLKDPKSLQQPAQSYYWLGRKGFSKEYPVTREIMAGVFVPLEDNIQMTGYIKEGLSPEEAVDRWLKENPVIQERWMSIGEK</sequence>